<dbReference type="OrthoDB" id="3560778at2759"/>
<evidence type="ECO:0000313" key="2">
    <source>
        <dbReference type="Proteomes" id="UP000624404"/>
    </source>
</evidence>
<accession>A0A8H2VSW6</accession>
<dbReference type="Proteomes" id="UP000624404">
    <property type="component" value="Unassembled WGS sequence"/>
</dbReference>
<evidence type="ECO:0000313" key="1">
    <source>
        <dbReference type="EMBL" id="CAD6443649.1"/>
    </source>
</evidence>
<sequence length="144" mass="16270">MVLASAKLSKMALIHKLSILVLLMANARIPYYIFKISLSSTRTSTTFPCLTFQHTDQILIYIIAMAKWLNDGRTASALDHQFRPIKAAAKNASCNSPSSFSIALRASSVKFYPYFITSYHPSIATTHPYRNILLTSFSHRRKIR</sequence>
<organism evidence="1 2">
    <name type="scientific">Sclerotinia trifoliorum</name>
    <dbReference type="NCBI Taxonomy" id="28548"/>
    <lineage>
        <taxon>Eukaryota</taxon>
        <taxon>Fungi</taxon>
        <taxon>Dikarya</taxon>
        <taxon>Ascomycota</taxon>
        <taxon>Pezizomycotina</taxon>
        <taxon>Leotiomycetes</taxon>
        <taxon>Helotiales</taxon>
        <taxon>Sclerotiniaceae</taxon>
        <taxon>Sclerotinia</taxon>
    </lineage>
</organism>
<protein>
    <submittedName>
        <fullName evidence="1">F55fbc6b-76c6-46fa-ae30-3b27f2399357-CDS</fullName>
    </submittedName>
</protein>
<name>A0A8H2VSW6_9HELO</name>
<proteinExistence type="predicted"/>
<comment type="caution">
    <text evidence="1">The sequence shown here is derived from an EMBL/GenBank/DDBJ whole genome shotgun (WGS) entry which is preliminary data.</text>
</comment>
<dbReference type="AlphaFoldDB" id="A0A8H2VSW6"/>
<keyword evidence="2" id="KW-1185">Reference proteome</keyword>
<gene>
    <name evidence="1" type="ORF">SCLTRI_LOCUS3441</name>
</gene>
<dbReference type="EMBL" id="CAJHIA010000010">
    <property type="protein sequence ID" value="CAD6443649.1"/>
    <property type="molecule type" value="Genomic_DNA"/>
</dbReference>
<reference evidence="1" key="1">
    <citation type="submission" date="2020-10" db="EMBL/GenBank/DDBJ databases">
        <authorList>
            <person name="Kusch S."/>
        </authorList>
    </citation>
    <scope>NUCLEOTIDE SEQUENCE</scope>
    <source>
        <strain evidence="1">SwB9</strain>
    </source>
</reference>